<dbReference type="InterPro" id="IPR015919">
    <property type="entry name" value="Cadherin-like_sf"/>
</dbReference>
<dbReference type="PROSITE" id="PS51257">
    <property type="entry name" value="PROKAR_LIPOPROTEIN"/>
    <property type="match status" value="1"/>
</dbReference>
<proteinExistence type="predicted"/>
<dbReference type="InterPro" id="IPR002126">
    <property type="entry name" value="Cadherin-like_dom"/>
</dbReference>
<dbReference type="Gene3D" id="3.40.390.10">
    <property type="entry name" value="Collagenase (Catalytic Domain)"/>
    <property type="match status" value="1"/>
</dbReference>
<dbReference type="SMART" id="SM00112">
    <property type="entry name" value="CA"/>
    <property type="match status" value="1"/>
</dbReference>
<dbReference type="SUPFAM" id="SSF49313">
    <property type="entry name" value="Cadherin-like"/>
    <property type="match status" value="1"/>
</dbReference>
<dbReference type="InterPro" id="IPR024079">
    <property type="entry name" value="MetalloPept_cat_dom_sf"/>
</dbReference>
<sequence length="360" mass="40397">MRRIVLPILSLLAVACSSEIDEVTFEEVNEEFTVVGTPNHSAKKESPENPTKTATNHAPVFEQQLFGITEHSKAGSSIGFLNANDIDEDTVTYHLESNIDIDIDENTGELRVGANLKLDYETTPTIQFLVSAFDGKFITEKVVSLNIQDVDEVALLSKEQKELISYFQYITFWKGPSHTPNSINQKWESDMKIHLSGNITSAYKDNAEGIISQYNTLFADGDFRIQLTENQDEANTQIFFGTQQEVEGVWPDMYNIIRNGNYSGYAMTPSHNAVLLSSRIWISNPIEVLLKHELGHALGFGHSNKCEDEHSFLCSRISGQNDILPIEADIIRYLYHRDVPAGLSETEIEAVLANIIINEH</sequence>
<dbReference type="CDD" id="cd11304">
    <property type="entry name" value="Cadherin_repeat"/>
    <property type="match status" value="1"/>
</dbReference>
<reference evidence="2" key="1">
    <citation type="journal article" date="2015" name="Nature">
        <title>Complex archaea that bridge the gap between prokaryotes and eukaryotes.</title>
        <authorList>
            <person name="Spang A."/>
            <person name="Saw J.H."/>
            <person name="Jorgensen S.L."/>
            <person name="Zaremba-Niedzwiedzka K."/>
            <person name="Martijn J."/>
            <person name="Lind A.E."/>
            <person name="van Eijk R."/>
            <person name="Schleper C."/>
            <person name="Guy L."/>
            <person name="Ettema T.J."/>
        </authorList>
    </citation>
    <scope>NUCLEOTIDE SEQUENCE</scope>
</reference>
<feature type="domain" description="Cadherin" evidence="1">
    <location>
        <begin position="68"/>
        <end position="167"/>
    </location>
</feature>
<accession>A0A0F9J0M1</accession>
<name>A0A0F9J0M1_9ZZZZ</name>
<evidence type="ECO:0000259" key="1">
    <source>
        <dbReference type="PROSITE" id="PS50268"/>
    </source>
</evidence>
<dbReference type="GO" id="GO:0016020">
    <property type="term" value="C:membrane"/>
    <property type="evidence" value="ECO:0007669"/>
    <property type="project" value="InterPro"/>
</dbReference>
<dbReference type="Gene3D" id="2.60.40.60">
    <property type="entry name" value="Cadherins"/>
    <property type="match status" value="1"/>
</dbReference>
<dbReference type="SUPFAM" id="SSF55486">
    <property type="entry name" value="Metalloproteases ('zincins'), catalytic domain"/>
    <property type="match status" value="1"/>
</dbReference>
<gene>
    <name evidence="2" type="ORF">LCGC14_1514490</name>
</gene>
<protein>
    <recommendedName>
        <fullName evidence="1">Cadherin domain-containing protein</fullName>
    </recommendedName>
</protein>
<evidence type="ECO:0000313" key="2">
    <source>
        <dbReference type="EMBL" id="KKM63138.1"/>
    </source>
</evidence>
<dbReference type="EMBL" id="LAZR01011155">
    <property type="protein sequence ID" value="KKM63138.1"/>
    <property type="molecule type" value="Genomic_DNA"/>
</dbReference>
<dbReference type="PROSITE" id="PS50268">
    <property type="entry name" value="CADHERIN_2"/>
    <property type="match status" value="1"/>
</dbReference>
<dbReference type="GO" id="GO:0008237">
    <property type="term" value="F:metallopeptidase activity"/>
    <property type="evidence" value="ECO:0007669"/>
    <property type="project" value="InterPro"/>
</dbReference>
<dbReference type="GO" id="GO:0005509">
    <property type="term" value="F:calcium ion binding"/>
    <property type="evidence" value="ECO:0007669"/>
    <property type="project" value="InterPro"/>
</dbReference>
<comment type="caution">
    <text evidence="2">The sequence shown here is derived from an EMBL/GenBank/DDBJ whole genome shotgun (WGS) entry which is preliminary data.</text>
</comment>
<dbReference type="AlphaFoldDB" id="A0A0F9J0M1"/>
<dbReference type="GO" id="GO:0007156">
    <property type="term" value="P:homophilic cell adhesion via plasma membrane adhesion molecules"/>
    <property type="evidence" value="ECO:0007669"/>
    <property type="project" value="InterPro"/>
</dbReference>
<organism evidence="2">
    <name type="scientific">marine sediment metagenome</name>
    <dbReference type="NCBI Taxonomy" id="412755"/>
    <lineage>
        <taxon>unclassified sequences</taxon>
        <taxon>metagenomes</taxon>
        <taxon>ecological metagenomes</taxon>
    </lineage>
</organism>